<organism evidence="2 3">
    <name type="scientific">Exophiala mesophila</name>
    <name type="common">Black yeast-like fungus</name>
    <dbReference type="NCBI Taxonomy" id="212818"/>
    <lineage>
        <taxon>Eukaryota</taxon>
        <taxon>Fungi</taxon>
        <taxon>Dikarya</taxon>
        <taxon>Ascomycota</taxon>
        <taxon>Pezizomycotina</taxon>
        <taxon>Eurotiomycetes</taxon>
        <taxon>Chaetothyriomycetidae</taxon>
        <taxon>Chaetothyriales</taxon>
        <taxon>Herpotrichiellaceae</taxon>
        <taxon>Exophiala</taxon>
    </lineage>
</organism>
<dbReference type="Pfam" id="PF13577">
    <property type="entry name" value="SnoaL_4"/>
    <property type="match status" value="1"/>
</dbReference>
<evidence type="ECO:0000259" key="1">
    <source>
        <dbReference type="Pfam" id="PF13577"/>
    </source>
</evidence>
<evidence type="ECO:0000313" key="2">
    <source>
        <dbReference type="EMBL" id="RVX75879.1"/>
    </source>
</evidence>
<sequence length="159" mass="17457">MPNTDGLTDREAAIDAVIRFVSALDNGDTELSASALTEDAVMDLTPFNKIGLSNSSYEPVHGRSTISERLMARVGKPLDTTHMATNIRCTVKGDTAELSSCVLAQHFRGGQGPSPEYQDYYMFGNQYTARLVREGELWKMCHLTIAPAWTQGNPDVMKV</sequence>
<dbReference type="SUPFAM" id="SSF54427">
    <property type="entry name" value="NTF2-like"/>
    <property type="match status" value="1"/>
</dbReference>
<dbReference type="InterPro" id="IPR032710">
    <property type="entry name" value="NTF2-like_dom_sf"/>
</dbReference>
<evidence type="ECO:0000313" key="3">
    <source>
        <dbReference type="Proteomes" id="UP000288859"/>
    </source>
</evidence>
<dbReference type="OrthoDB" id="2148716at2759"/>
<name>A0A438NJH6_EXOME</name>
<dbReference type="CDD" id="cd00531">
    <property type="entry name" value="NTF2_like"/>
    <property type="match status" value="1"/>
</dbReference>
<protein>
    <recommendedName>
        <fullName evidence="1">SnoaL-like domain-containing protein</fullName>
    </recommendedName>
</protein>
<comment type="caution">
    <text evidence="2">The sequence shown here is derived from an EMBL/GenBank/DDBJ whole genome shotgun (WGS) entry which is preliminary data.</text>
</comment>
<proteinExistence type="predicted"/>
<dbReference type="VEuPathDB" id="FungiDB:PV10_09074"/>
<gene>
    <name evidence="2" type="ORF">B0A52_00236</name>
</gene>
<dbReference type="AlphaFoldDB" id="A0A438NJH6"/>
<feature type="domain" description="SnoaL-like" evidence="1">
    <location>
        <begin position="7"/>
        <end position="144"/>
    </location>
</feature>
<reference evidence="2 3" key="1">
    <citation type="submission" date="2017-03" db="EMBL/GenBank/DDBJ databases">
        <title>Genomes of endolithic fungi from Antarctica.</title>
        <authorList>
            <person name="Coleine C."/>
            <person name="Masonjones S."/>
            <person name="Stajich J.E."/>
        </authorList>
    </citation>
    <scope>NUCLEOTIDE SEQUENCE [LARGE SCALE GENOMIC DNA]</scope>
    <source>
        <strain evidence="2 3">CCFEE 6314</strain>
    </source>
</reference>
<dbReference type="InterPro" id="IPR037401">
    <property type="entry name" value="SnoaL-like"/>
</dbReference>
<dbReference type="Proteomes" id="UP000288859">
    <property type="component" value="Unassembled WGS sequence"/>
</dbReference>
<accession>A0A438NJH6</accession>
<dbReference type="EMBL" id="NAJM01000001">
    <property type="protein sequence ID" value="RVX75879.1"/>
    <property type="molecule type" value="Genomic_DNA"/>
</dbReference>
<dbReference type="Gene3D" id="3.10.450.50">
    <property type="match status" value="1"/>
</dbReference>